<dbReference type="InterPro" id="IPR004911">
    <property type="entry name" value="Interferon-induced_GILT"/>
</dbReference>
<feature type="chain" id="PRO_5038410217" description="Gamma interferon inducible lysosomal thiol reductase GILT" evidence="3">
    <location>
        <begin position="22"/>
        <end position="217"/>
    </location>
</feature>
<dbReference type="Gramene" id="PSAT_LOCUS29277_t1">
    <property type="protein sequence ID" value="CAL5210787.1"/>
    <property type="gene ID" value="PSAT_LOCUS29277"/>
</dbReference>
<evidence type="ECO:0000256" key="1">
    <source>
        <dbReference type="ARBA" id="ARBA00005679"/>
    </source>
</evidence>
<evidence type="ECO:0008006" key="6">
    <source>
        <dbReference type="Google" id="ProtNLM"/>
    </source>
</evidence>
<evidence type="ECO:0000256" key="2">
    <source>
        <dbReference type="ARBA" id="ARBA00023180"/>
    </source>
</evidence>
<comment type="caution">
    <text evidence="4">The sequence shown here is derived from an EMBL/GenBank/DDBJ whole genome shotgun (WGS) entry which is preliminary data.</text>
</comment>
<dbReference type="GO" id="GO:0016671">
    <property type="term" value="F:oxidoreductase activity, acting on a sulfur group of donors, disulfide as acceptor"/>
    <property type="evidence" value="ECO:0007669"/>
    <property type="project" value="InterPro"/>
</dbReference>
<organism evidence="4 5">
    <name type="scientific">Pisum sativum</name>
    <name type="common">Garden pea</name>
    <name type="synonym">Lathyrus oleraceus</name>
    <dbReference type="NCBI Taxonomy" id="3888"/>
    <lineage>
        <taxon>Eukaryota</taxon>
        <taxon>Viridiplantae</taxon>
        <taxon>Streptophyta</taxon>
        <taxon>Embryophyta</taxon>
        <taxon>Tracheophyta</taxon>
        <taxon>Spermatophyta</taxon>
        <taxon>Magnoliopsida</taxon>
        <taxon>eudicotyledons</taxon>
        <taxon>Gunneridae</taxon>
        <taxon>Pentapetalae</taxon>
        <taxon>rosids</taxon>
        <taxon>fabids</taxon>
        <taxon>Fabales</taxon>
        <taxon>Fabaceae</taxon>
        <taxon>Papilionoideae</taxon>
        <taxon>50 kb inversion clade</taxon>
        <taxon>NPAAA clade</taxon>
        <taxon>Hologalegina</taxon>
        <taxon>IRL clade</taxon>
        <taxon>Fabeae</taxon>
        <taxon>Lathyrus</taxon>
    </lineage>
</organism>
<evidence type="ECO:0000313" key="5">
    <source>
        <dbReference type="Proteomes" id="UP001058974"/>
    </source>
</evidence>
<reference evidence="4 5" key="1">
    <citation type="journal article" date="2022" name="Nat. Genet.">
        <title>Improved pea reference genome and pan-genome highlight genomic features and evolutionary characteristics.</title>
        <authorList>
            <person name="Yang T."/>
            <person name="Liu R."/>
            <person name="Luo Y."/>
            <person name="Hu S."/>
            <person name="Wang D."/>
            <person name="Wang C."/>
            <person name="Pandey M.K."/>
            <person name="Ge S."/>
            <person name="Xu Q."/>
            <person name="Li N."/>
            <person name="Li G."/>
            <person name="Huang Y."/>
            <person name="Saxena R.K."/>
            <person name="Ji Y."/>
            <person name="Li M."/>
            <person name="Yan X."/>
            <person name="He Y."/>
            <person name="Liu Y."/>
            <person name="Wang X."/>
            <person name="Xiang C."/>
            <person name="Varshney R.K."/>
            <person name="Ding H."/>
            <person name="Gao S."/>
            <person name="Zong X."/>
        </authorList>
    </citation>
    <scope>NUCLEOTIDE SEQUENCE [LARGE SCALE GENOMIC DNA]</scope>
    <source>
        <strain evidence="4 5">cv. Zhongwan 6</strain>
    </source>
</reference>
<dbReference type="OrthoDB" id="958254at2759"/>
<keyword evidence="5" id="KW-1185">Reference proteome</keyword>
<keyword evidence="3" id="KW-0732">Signal</keyword>
<dbReference type="PANTHER" id="PTHR13234">
    <property type="entry name" value="GAMMA-INTERFERON INDUCIBLE LYSOSOMAL THIOL REDUCTASE GILT"/>
    <property type="match status" value="1"/>
</dbReference>
<keyword evidence="2" id="KW-0325">Glycoprotein</keyword>
<proteinExistence type="inferred from homology"/>
<comment type="similarity">
    <text evidence="1">Belongs to the GILT family.</text>
</comment>
<dbReference type="Proteomes" id="UP001058974">
    <property type="component" value="Chromosome 7"/>
</dbReference>
<protein>
    <recommendedName>
        <fullName evidence="6">Gamma interferon inducible lysosomal thiol reductase GILT</fullName>
    </recommendedName>
</protein>
<dbReference type="PANTHER" id="PTHR13234:SF27">
    <property type="entry name" value="GAMMA INTERFERON INDUCIBLE LYSOSOMAL THIOL REDUCTASE"/>
    <property type="match status" value="1"/>
</dbReference>
<dbReference type="Gramene" id="Psat07G0676500-T1">
    <property type="protein sequence ID" value="KAI5392095.1"/>
    <property type="gene ID" value="KIW84_076765"/>
</dbReference>
<sequence>MVSPKLSIILVLLFFTYESHSSSSSSSHIQQFDDHKVNLTIYYESLSQPSATFIVKNLEEIFNNDLIDMVNLQLIPWADSHVNPLNNSISCQNGPDECELNSLESCAINIWPNVNKHYGLIYCFEFLAIEGKSKTWQNCFHELGLPLKLIMNCFDGGNGTELGQNYIKETAKLNPPLSFVPWVVVDDQPIGKDYANFTFYICKAYKGVNIPAVCNVN</sequence>
<evidence type="ECO:0000256" key="3">
    <source>
        <dbReference type="SAM" id="SignalP"/>
    </source>
</evidence>
<gene>
    <name evidence="4" type="ORF">KIW84_076765</name>
</gene>
<dbReference type="Pfam" id="PF03227">
    <property type="entry name" value="GILT"/>
    <property type="match status" value="1"/>
</dbReference>
<name>A0A9D4W093_PEA</name>
<dbReference type="AlphaFoldDB" id="A0A9D4W093"/>
<feature type="signal peptide" evidence="3">
    <location>
        <begin position="1"/>
        <end position="21"/>
    </location>
</feature>
<accession>A0A9D4W093</accession>
<dbReference type="EMBL" id="JAMSHJ010000007">
    <property type="protein sequence ID" value="KAI5392095.1"/>
    <property type="molecule type" value="Genomic_DNA"/>
</dbReference>
<evidence type="ECO:0000313" key="4">
    <source>
        <dbReference type="EMBL" id="KAI5392095.1"/>
    </source>
</evidence>